<evidence type="ECO:0000313" key="2">
    <source>
        <dbReference type="Proteomes" id="UP000233325"/>
    </source>
</evidence>
<dbReference type="AlphaFoldDB" id="A0A2N2DZN4"/>
<evidence type="ECO:0000313" key="1">
    <source>
        <dbReference type="EMBL" id="PKM87925.1"/>
    </source>
</evidence>
<dbReference type="EMBL" id="PHAH01000029">
    <property type="protein sequence ID" value="PKM87925.1"/>
    <property type="molecule type" value="Genomic_DNA"/>
</dbReference>
<dbReference type="PANTHER" id="PTHR12526">
    <property type="entry name" value="GLYCOSYLTRANSFERASE"/>
    <property type="match status" value="1"/>
</dbReference>
<comment type="caution">
    <text evidence="1">The sequence shown here is derived from an EMBL/GenBank/DDBJ whole genome shotgun (WGS) entry which is preliminary data.</text>
</comment>
<accession>A0A2N2DZN4</accession>
<protein>
    <recommendedName>
        <fullName evidence="3">Glycosyl transferase family 1 domain-containing protein</fullName>
    </recommendedName>
</protein>
<proteinExistence type="predicted"/>
<evidence type="ECO:0008006" key="3">
    <source>
        <dbReference type="Google" id="ProtNLM"/>
    </source>
</evidence>
<organism evidence="1 2">
    <name type="scientific">Candidatus Falkowbacteria bacterium HGW-Falkowbacteria-2</name>
    <dbReference type="NCBI Taxonomy" id="2013769"/>
    <lineage>
        <taxon>Bacteria</taxon>
        <taxon>Candidatus Falkowiibacteriota</taxon>
    </lineage>
</organism>
<reference evidence="1 2" key="1">
    <citation type="journal article" date="2017" name="ISME J.">
        <title>Potential for microbial H2 and metal transformations associated with novel bacteria and archaea in deep terrestrial subsurface sediments.</title>
        <authorList>
            <person name="Hernsdorf A.W."/>
            <person name="Amano Y."/>
            <person name="Miyakawa K."/>
            <person name="Ise K."/>
            <person name="Suzuki Y."/>
            <person name="Anantharaman K."/>
            <person name="Probst A."/>
            <person name="Burstein D."/>
            <person name="Thomas B.C."/>
            <person name="Banfield J.F."/>
        </authorList>
    </citation>
    <scope>NUCLEOTIDE SEQUENCE [LARGE SCALE GENOMIC DNA]</scope>
    <source>
        <strain evidence="1">HGW-Falkowbacteria-2</strain>
    </source>
</reference>
<dbReference type="Proteomes" id="UP000233325">
    <property type="component" value="Unassembled WGS sequence"/>
</dbReference>
<dbReference type="Pfam" id="PF13692">
    <property type="entry name" value="Glyco_trans_1_4"/>
    <property type="match status" value="1"/>
</dbReference>
<gene>
    <name evidence="1" type="ORF">CVU83_02400</name>
</gene>
<dbReference type="Gene3D" id="3.40.50.2000">
    <property type="entry name" value="Glycogen Phosphorylase B"/>
    <property type="match status" value="2"/>
</dbReference>
<name>A0A2N2DZN4_9BACT</name>
<dbReference type="PANTHER" id="PTHR12526:SF630">
    <property type="entry name" value="GLYCOSYLTRANSFERASE"/>
    <property type="match status" value="1"/>
</dbReference>
<dbReference type="SUPFAM" id="SSF53756">
    <property type="entry name" value="UDP-Glycosyltransferase/glycogen phosphorylase"/>
    <property type="match status" value="1"/>
</dbReference>
<sequence length="404" mass="45657">MACNHNKTMKDSILLVLTRPPYPAVDGTRERILNEIEDLTKDFDVSIFIIGNENLSAEQEAKLRSLGVKSVTNYRISKIFSYANAAISLFSKKPLQAAYFWNKQAYRQLESQCNQFHSICFHTIRFGEYINLLKKSSVCQSKILVFFNDAISLNYADASKKARGMWRCIYKIESSRIGNYETKVLSLVDSASIVSERDRAHILSKVGQTNTKDIKVIRHGIDDRLFSYNYLPKTNNLVFIGNLLYPPNRQGLERFCLEILPLITKEKPETKLVIIGRQSKEIFSHNPTCIPMGFVDDPYTLLAEQAIFISPADFGAGVPTKSLLAMSIGLPVVSTANNAAGIEGVKENENVVFMDYTQPMQSAKKIIELLENEAMRKMIGLAGKEIVSKLYKRSQNYPLLKEII</sequence>
<dbReference type="CDD" id="cd03801">
    <property type="entry name" value="GT4_PimA-like"/>
    <property type="match status" value="1"/>
</dbReference>